<dbReference type="EMBL" id="LR796927">
    <property type="protein sequence ID" value="CAB4175815.1"/>
    <property type="molecule type" value="Genomic_DNA"/>
</dbReference>
<accession>A0A6J5Q325</accession>
<name>A0A6J5Q325_9CAUD</name>
<evidence type="ECO:0000313" key="1">
    <source>
        <dbReference type="EMBL" id="CAB4175815.1"/>
    </source>
</evidence>
<organism evidence="1">
    <name type="scientific">uncultured Caudovirales phage</name>
    <dbReference type="NCBI Taxonomy" id="2100421"/>
    <lineage>
        <taxon>Viruses</taxon>
        <taxon>Duplodnaviria</taxon>
        <taxon>Heunggongvirae</taxon>
        <taxon>Uroviricota</taxon>
        <taxon>Caudoviricetes</taxon>
        <taxon>Peduoviridae</taxon>
        <taxon>Maltschvirus</taxon>
        <taxon>Maltschvirus maltsch</taxon>
    </lineage>
</organism>
<reference evidence="1" key="1">
    <citation type="submission" date="2020-05" db="EMBL/GenBank/DDBJ databases">
        <authorList>
            <person name="Chiriac C."/>
            <person name="Salcher M."/>
            <person name="Ghai R."/>
            <person name="Kavagutti S V."/>
        </authorList>
    </citation>
    <scope>NUCLEOTIDE SEQUENCE</scope>
</reference>
<protein>
    <submittedName>
        <fullName evidence="1">Uncharacterized protein</fullName>
    </submittedName>
</protein>
<proteinExistence type="predicted"/>
<gene>
    <name evidence="1" type="ORF">UFOVP996_32</name>
</gene>
<sequence>MATYDIEALKADLPTAKELAQFVFDKTNGLISLDLIGKPKDDQYQVAKNALEGKKIPTEFVTGANPYMDKKDEIPEDPLRVLPPRDPNLPDPDAQVHFFGATNMPHPLDPQSDKKVYIEFRKYENGMITYTITGPIEQVPMGEKKNRYGQTVPEKYTWIDPRTPETIMRNADGTFTKEGRGLHTYCVGEKGSGIWSMIDRDMVTVTAKNIANPWA</sequence>